<dbReference type="GO" id="GO:0005763">
    <property type="term" value="C:mitochondrial small ribosomal subunit"/>
    <property type="evidence" value="ECO:0007669"/>
    <property type="project" value="TreeGrafter"/>
</dbReference>
<dbReference type="GO" id="GO:0032543">
    <property type="term" value="P:mitochondrial translation"/>
    <property type="evidence" value="ECO:0007669"/>
    <property type="project" value="TreeGrafter"/>
</dbReference>
<evidence type="ECO:0000256" key="7">
    <source>
        <dbReference type="ARBA" id="ARBA00035438"/>
    </source>
</evidence>
<dbReference type="PANTHER" id="PTHR12919">
    <property type="entry name" value="30S RIBOSOMAL PROTEIN S16"/>
    <property type="match status" value="1"/>
</dbReference>
<keyword evidence="5" id="KW-0687">Ribonucleoprotein</keyword>
<keyword evidence="9" id="KW-1185">Reference proteome</keyword>
<organism evidence="8 9">
    <name type="scientific">Allacma fusca</name>
    <dbReference type="NCBI Taxonomy" id="39272"/>
    <lineage>
        <taxon>Eukaryota</taxon>
        <taxon>Metazoa</taxon>
        <taxon>Ecdysozoa</taxon>
        <taxon>Arthropoda</taxon>
        <taxon>Hexapoda</taxon>
        <taxon>Collembola</taxon>
        <taxon>Symphypleona</taxon>
        <taxon>Sminthuridae</taxon>
        <taxon>Allacma</taxon>
    </lineage>
</organism>
<dbReference type="Proteomes" id="UP000708208">
    <property type="component" value="Unassembled WGS sequence"/>
</dbReference>
<evidence type="ECO:0000313" key="9">
    <source>
        <dbReference type="Proteomes" id="UP000708208"/>
    </source>
</evidence>
<evidence type="ECO:0000256" key="4">
    <source>
        <dbReference type="ARBA" id="ARBA00023128"/>
    </source>
</evidence>
<dbReference type="GO" id="GO:0003735">
    <property type="term" value="F:structural constituent of ribosome"/>
    <property type="evidence" value="ECO:0007669"/>
    <property type="project" value="InterPro"/>
</dbReference>
<dbReference type="NCBIfam" id="TIGR00002">
    <property type="entry name" value="S16"/>
    <property type="match status" value="1"/>
</dbReference>
<proteinExistence type="inferred from homology"/>
<evidence type="ECO:0000256" key="3">
    <source>
        <dbReference type="ARBA" id="ARBA00022980"/>
    </source>
</evidence>
<name>A0A8J2NM75_9HEXA</name>
<evidence type="ECO:0000256" key="2">
    <source>
        <dbReference type="ARBA" id="ARBA00006668"/>
    </source>
</evidence>
<protein>
    <recommendedName>
        <fullName evidence="6">Small ribosomal subunit protein bS16m</fullName>
    </recommendedName>
    <alternativeName>
        <fullName evidence="7">28S ribosomal protein S16, mitochondrial</fullName>
    </alternativeName>
</protein>
<evidence type="ECO:0000256" key="5">
    <source>
        <dbReference type="ARBA" id="ARBA00023274"/>
    </source>
</evidence>
<dbReference type="FunFam" id="3.30.1320.10:FF:000004">
    <property type="entry name" value="28S ribosomal protein S16, mitochondrial"/>
    <property type="match status" value="1"/>
</dbReference>
<sequence>MVRLDLFSQMAKVIVYPVSSSTGGGYLKRREKVIRLALKGCANRPFFHVVITNKWRPRDAPPYEQVGTYDPMPNEENQKLLSLNLERIRYWIGRGTTFSSPMEDLLGRIGFLPINPYAQRNAWKLRRAAAKELQEQLEKEKTAEGEKS</sequence>
<dbReference type="Pfam" id="PF00886">
    <property type="entry name" value="Ribosomal_S16"/>
    <property type="match status" value="1"/>
</dbReference>
<comment type="subcellular location">
    <subcellularLocation>
        <location evidence="1">Mitochondrion</location>
    </subcellularLocation>
</comment>
<evidence type="ECO:0000256" key="6">
    <source>
        <dbReference type="ARBA" id="ARBA00035263"/>
    </source>
</evidence>
<evidence type="ECO:0000313" key="8">
    <source>
        <dbReference type="EMBL" id="CAG7662436.1"/>
    </source>
</evidence>
<dbReference type="EMBL" id="CAJVCH010008080">
    <property type="protein sequence ID" value="CAG7662436.1"/>
    <property type="molecule type" value="Genomic_DNA"/>
</dbReference>
<dbReference type="AlphaFoldDB" id="A0A8J2NM75"/>
<keyword evidence="3" id="KW-0689">Ribosomal protein</keyword>
<keyword evidence="4" id="KW-0496">Mitochondrion</keyword>
<comment type="similarity">
    <text evidence="2">Belongs to the bacterial ribosomal protein bS16 family.</text>
</comment>
<gene>
    <name evidence="8" type="ORF">AFUS01_LOCUS1452</name>
</gene>
<dbReference type="InterPro" id="IPR000307">
    <property type="entry name" value="Ribosomal_bS16"/>
</dbReference>
<dbReference type="HAMAP" id="MF_00385">
    <property type="entry name" value="Ribosomal_bS16"/>
    <property type="match status" value="1"/>
</dbReference>
<dbReference type="GO" id="GO:0005743">
    <property type="term" value="C:mitochondrial inner membrane"/>
    <property type="evidence" value="ECO:0007669"/>
    <property type="project" value="UniProtKB-ARBA"/>
</dbReference>
<dbReference type="PANTHER" id="PTHR12919:SF20">
    <property type="entry name" value="SMALL RIBOSOMAL SUBUNIT PROTEIN BS16M"/>
    <property type="match status" value="1"/>
</dbReference>
<evidence type="ECO:0000256" key="1">
    <source>
        <dbReference type="ARBA" id="ARBA00004173"/>
    </source>
</evidence>
<reference evidence="8" key="1">
    <citation type="submission" date="2021-06" db="EMBL/GenBank/DDBJ databases">
        <authorList>
            <person name="Hodson N. C."/>
            <person name="Mongue J. A."/>
            <person name="Jaron S. K."/>
        </authorList>
    </citation>
    <scope>NUCLEOTIDE SEQUENCE</scope>
</reference>
<accession>A0A8J2NM75</accession>
<comment type="caution">
    <text evidence="8">The sequence shown here is derived from an EMBL/GenBank/DDBJ whole genome shotgun (WGS) entry which is preliminary data.</text>
</comment>
<dbReference type="OrthoDB" id="407221at2759"/>